<dbReference type="Proteomes" id="UP000048289">
    <property type="component" value="Unassembled WGS sequence"/>
</dbReference>
<proteinExistence type="predicted"/>
<evidence type="ECO:0000313" key="7">
    <source>
        <dbReference type="Proteomes" id="UP000048948"/>
    </source>
</evidence>
<dbReference type="EMBL" id="CNFU01000765">
    <property type="protein sequence ID" value="CKS47138.1"/>
    <property type="molecule type" value="Genomic_DNA"/>
</dbReference>
<dbReference type="Proteomes" id="UP000049023">
    <property type="component" value="Unassembled WGS sequence"/>
</dbReference>
<dbReference type="AlphaFoldDB" id="A0A654U7Z8"/>
<evidence type="ECO:0000313" key="3">
    <source>
        <dbReference type="EMBL" id="CKS47138.1"/>
    </source>
</evidence>
<protein>
    <submittedName>
        <fullName evidence="2">Uncharacterized protein</fullName>
    </submittedName>
</protein>
<evidence type="ECO:0000313" key="8">
    <source>
        <dbReference type="Proteomes" id="UP000049023"/>
    </source>
</evidence>
<evidence type="ECO:0000313" key="6">
    <source>
        <dbReference type="Proteomes" id="UP000048289"/>
    </source>
</evidence>
<evidence type="ECO:0000313" key="2">
    <source>
        <dbReference type="EMBL" id="CFS24669.1"/>
    </source>
</evidence>
<organism evidence="2 5">
    <name type="scientific">Mycobacterium tuberculosis</name>
    <dbReference type="NCBI Taxonomy" id="1773"/>
    <lineage>
        <taxon>Bacteria</taxon>
        <taxon>Bacillati</taxon>
        <taxon>Actinomycetota</taxon>
        <taxon>Actinomycetes</taxon>
        <taxon>Mycobacteriales</taxon>
        <taxon>Mycobacteriaceae</taxon>
        <taxon>Mycobacterium</taxon>
        <taxon>Mycobacterium tuberculosis complex</taxon>
    </lineage>
</organism>
<reference evidence="5 6" key="1">
    <citation type="submission" date="2015-03" db="EMBL/GenBank/DDBJ databases">
        <authorList>
            <consortium name="Pathogen Informatics"/>
        </authorList>
    </citation>
    <scope>NUCLEOTIDE SEQUENCE [LARGE SCALE GENOMIC DNA]</scope>
    <source>
        <strain evidence="4 7">Bir 172</strain>
        <strain evidence="3 8">Bir 187</strain>
        <strain evidence="2 5">C09601061</strain>
        <strain evidence="1 6">G09901357</strain>
    </source>
</reference>
<dbReference type="EMBL" id="CNGE01000501">
    <property type="protein sequence ID" value="CKS87522.1"/>
    <property type="molecule type" value="Genomic_DNA"/>
</dbReference>
<evidence type="ECO:0000313" key="4">
    <source>
        <dbReference type="EMBL" id="CKS87522.1"/>
    </source>
</evidence>
<accession>A0A654U7Z8</accession>
<gene>
    <name evidence="2" type="ORF">ERS007657_04655</name>
    <name evidence="1" type="ORF">ERS007681_01105</name>
    <name evidence="4" type="ORF">ERS027646_02609</name>
    <name evidence="3" type="ORF">ERS027661_03120</name>
</gene>
<dbReference type="Proteomes" id="UP000048948">
    <property type="component" value="Unassembled WGS sequence"/>
</dbReference>
<dbReference type="EMBL" id="CFOE01000100">
    <property type="protein sequence ID" value="CFE38717.1"/>
    <property type="molecule type" value="Genomic_DNA"/>
</dbReference>
<sequence length="62" mass="6743">MVAKATLPPASFCNWRTKSMMSHPEDSTTERCTACSNRFSVAGLDSVCPEMTRWANAAITAC</sequence>
<dbReference type="Proteomes" id="UP000046680">
    <property type="component" value="Unassembled WGS sequence"/>
</dbReference>
<dbReference type="EMBL" id="CGCX01003900">
    <property type="protein sequence ID" value="CFS24669.1"/>
    <property type="molecule type" value="Genomic_DNA"/>
</dbReference>
<name>A0A654U7Z8_MYCTX</name>
<evidence type="ECO:0000313" key="1">
    <source>
        <dbReference type="EMBL" id="CFE38717.1"/>
    </source>
</evidence>
<evidence type="ECO:0000313" key="5">
    <source>
        <dbReference type="Proteomes" id="UP000046680"/>
    </source>
</evidence>